<dbReference type="Pfam" id="PF01370">
    <property type="entry name" value="Epimerase"/>
    <property type="match status" value="1"/>
</dbReference>
<dbReference type="OrthoDB" id="275457at2759"/>
<dbReference type="EMBL" id="QDEB01120668">
    <property type="protein sequence ID" value="RZB40260.1"/>
    <property type="molecule type" value="Genomic_DNA"/>
</dbReference>
<dbReference type="PANTHER" id="PTHR12126:SF11">
    <property type="entry name" value="NADH DEHYDROGENASE [UBIQUINONE] 1 ALPHA SUBCOMPLEX SUBUNIT 9, MITOCHONDRIAL"/>
    <property type="match status" value="1"/>
</dbReference>
<feature type="domain" description="NAD-dependent epimerase/dehydratase" evidence="6">
    <location>
        <begin position="57"/>
        <end position="272"/>
    </location>
</feature>
<evidence type="ECO:0000256" key="1">
    <source>
        <dbReference type="ARBA" id="ARBA00038501"/>
    </source>
</evidence>
<dbReference type="GO" id="GO:0005739">
    <property type="term" value="C:mitochondrion"/>
    <property type="evidence" value="ECO:0007669"/>
    <property type="project" value="TreeGrafter"/>
</dbReference>
<dbReference type="InterPro" id="IPR051207">
    <property type="entry name" value="ComplexI_NDUFA9_subunit"/>
</dbReference>
<gene>
    <name evidence="7" type="ORF">BDFB_009182</name>
</gene>
<dbReference type="STRING" id="1661398.A0A482VAP6"/>
<evidence type="ECO:0000256" key="4">
    <source>
        <dbReference type="ARBA" id="ARBA00043145"/>
    </source>
</evidence>
<dbReference type="PANTHER" id="PTHR12126">
    <property type="entry name" value="NADH-UBIQUINONE OXIDOREDUCTASE 39 KDA SUBUNIT-RELATED"/>
    <property type="match status" value="1"/>
</dbReference>
<comment type="subunit">
    <text evidence="5">Complex I is composed of 45 different subunits. This a component of the hydrophobic protein fraction. Interacts with BLOC1S1. Interacts with SLC2A4. Interacts with CLOCK. Interacts with RAB5IF.</text>
</comment>
<dbReference type="SUPFAM" id="SSF51735">
    <property type="entry name" value="NAD(P)-binding Rossmann-fold domains"/>
    <property type="match status" value="1"/>
</dbReference>
<sequence>MAAVIFTGAHLLKQQSGIIGIAYIRAANYSSESKAYNLSQLKRGTGGRSSFNGIVATIFGNSGFVGRYLCNRLGKTGTQLILPYRGDPYDVMRLKVCGDLGQVFFHPFDIRDEDSIAKVVRYSNVVINLIGRDWETRNFSFDDVHVKGARLLAKVAKQSGVERFIHVSSLNAEESPKGIILKNGSKFLASKWRGEQAVLEEFPEATIFRPADIYGQEDRFLRYYAHIWRRQGTWLPMWRKGEQTIKQPLHVTDFVSGIVAAVRDPDTAGQIYQAVGPKRYQLSELVDWFFRLMRKEKEWGYWRYDMRFDPVFQLRVTLTEMARVGFPIGNLHWERVEREHVTDVVHRNIPTLEDLGVNLIEMEEQVPWELKPWIHGLYQGHDAEEPYSAPAPPKVVL</sequence>
<dbReference type="AlphaFoldDB" id="A0A482VAP6"/>
<comment type="similarity">
    <text evidence="1">Belongs to the complex I NDUFA9 subunit family.</text>
</comment>
<organism evidence="7 8">
    <name type="scientific">Asbolus verrucosus</name>
    <name type="common">Desert ironclad beetle</name>
    <dbReference type="NCBI Taxonomy" id="1661398"/>
    <lineage>
        <taxon>Eukaryota</taxon>
        <taxon>Metazoa</taxon>
        <taxon>Ecdysozoa</taxon>
        <taxon>Arthropoda</taxon>
        <taxon>Hexapoda</taxon>
        <taxon>Insecta</taxon>
        <taxon>Pterygota</taxon>
        <taxon>Neoptera</taxon>
        <taxon>Endopterygota</taxon>
        <taxon>Coleoptera</taxon>
        <taxon>Polyphaga</taxon>
        <taxon>Cucujiformia</taxon>
        <taxon>Tenebrionidae</taxon>
        <taxon>Pimeliinae</taxon>
        <taxon>Asbolus</taxon>
    </lineage>
</organism>
<reference evidence="7 8" key="1">
    <citation type="submission" date="2017-03" db="EMBL/GenBank/DDBJ databases">
        <title>Genome of the blue death feigning beetle - Asbolus verrucosus.</title>
        <authorList>
            <person name="Rider S.D."/>
        </authorList>
    </citation>
    <scope>NUCLEOTIDE SEQUENCE [LARGE SCALE GENOMIC DNA]</scope>
    <source>
        <strain evidence="7">Butters</strain>
        <tissue evidence="7">Head and leg muscle</tissue>
    </source>
</reference>
<dbReference type="Gene3D" id="3.40.50.720">
    <property type="entry name" value="NAD(P)-binding Rossmann-like Domain"/>
    <property type="match status" value="1"/>
</dbReference>
<dbReference type="FunFam" id="3.40.50.720:FF:000537">
    <property type="entry name" value="NADH-ubiquinone oxidoreductase 39 kDa subunit"/>
    <property type="match status" value="1"/>
</dbReference>
<protein>
    <recommendedName>
        <fullName evidence="2">NADH dehydrogenase [ubiquinone] 1 alpha subcomplex subunit 9, mitochondrial</fullName>
    </recommendedName>
    <alternativeName>
        <fullName evidence="4">Complex I-39kD</fullName>
    </alternativeName>
    <alternativeName>
        <fullName evidence="3">NADH-ubiquinone oxidoreductase 39 kDa subunit</fullName>
    </alternativeName>
</protein>
<evidence type="ECO:0000256" key="3">
    <source>
        <dbReference type="ARBA" id="ARBA00042000"/>
    </source>
</evidence>
<proteinExistence type="inferred from homology"/>
<name>A0A482VAP6_ASBVE</name>
<dbReference type="CDD" id="cd05271">
    <property type="entry name" value="NDUFA9_like_SDR_a"/>
    <property type="match status" value="1"/>
</dbReference>
<evidence type="ECO:0000313" key="8">
    <source>
        <dbReference type="Proteomes" id="UP000292052"/>
    </source>
</evidence>
<comment type="caution">
    <text evidence="7">The sequence shown here is derived from an EMBL/GenBank/DDBJ whole genome shotgun (WGS) entry which is preliminary data.</text>
</comment>
<dbReference type="GO" id="GO:0044877">
    <property type="term" value="F:protein-containing complex binding"/>
    <property type="evidence" value="ECO:0007669"/>
    <property type="project" value="TreeGrafter"/>
</dbReference>
<evidence type="ECO:0000256" key="5">
    <source>
        <dbReference type="ARBA" id="ARBA00046455"/>
    </source>
</evidence>
<dbReference type="Proteomes" id="UP000292052">
    <property type="component" value="Unassembled WGS sequence"/>
</dbReference>
<evidence type="ECO:0000256" key="2">
    <source>
        <dbReference type="ARBA" id="ARBA00040720"/>
    </source>
</evidence>
<keyword evidence="8" id="KW-1185">Reference proteome</keyword>
<accession>A0A482VAP6</accession>
<keyword evidence="7" id="KW-0830">Ubiquinone</keyword>
<evidence type="ECO:0000259" key="6">
    <source>
        <dbReference type="Pfam" id="PF01370"/>
    </source>
</evidence>
<dbReference type="InterPro" id="IPR001509">
    <property type="entry name" value="Epimerase_deHydtase"/>
</dbReference>
<evidence type="ECO:0000313" key="7">
    <source>
        <dbReference type="EMBL" id="RZB40260.1"/>
    </source>
</evidence>
<dbReference type="InterPro" id="IPR036291">
    <property type="entry name" value="NAD(P)-bd_dom_sf"/>
</dbReference>